<organism evidence="1 2">
    <name type="scientific">Acidithiobacillus montserratensis</name>
    <dbReference type="NCBI Taxonomy" id="2729135"/>
    <lineage>
        <taxon>Bacteria</taxon>
        <taxon>Pseudomonadati</taxon>
        <taxon>Pseudomonadota</taxon>
        <taxon>Acidithiobacillia</taxon>
        <taxon>Acidithiobacillales</taxon>
        <taxon>Acidithiobacillaceae</taxon>
        <taxon>Acidithiobacillus</taxon>
    </lineage>
</organism>
<accession>A0ACD5HBA9</accession>
<proteinExistence type="predicted"/>
<evidence type="ECO:0000313" key="2">
    <source>
        <dbReference type="Proteomes" id="UP001195965"/>
    </source>
</evidence>
<gene>
    <name evidence="1" type="primary">nadB</name>
    <name evidence="1" type="ORF">HHS34_007735</name>
</gene>
<evidence type="ECO:0000313" key="1">
    <source>
        <dbReference type="EMBL" id="XRI72342.1"/>
    </source>
</evidence>
<dbReference type="EMBL" id="CP127526">
    <property type="protein sequence ID" value="XRI72342.1"/>
    <property type="molecule type" value="Genomic_DNA"/>
</dbReference>
<dbReference type="EC" id="1.4.3.16" evidence="1"/>
<sequence>MPAFDFLIIGSGAAGLSAALGLVRLGSVAILSKDQAAVSASDWAQGGMAAVMDFTQDSIAMHIEDTLGAGAGLCHPAAVTRIIQAGPAAAQQLIHWGVPFDRQQDGAWHLNREGGHRVRRVLHRADTTGNAIESTLLGQVRQQENIFLYENHVACELWLDEGRCRGVWVMDAEHDIPELWTARAIILASGGAGQLYLHSSNPLVATGDGIALAYRAGAEIANLEFIQFHPTTLYDPGHAPFLLTEALRGEGAVLRLPDGRHFLNHYDPRAELAPRDIVARAIDTEMKKNQLSHVTLDISGQAADAVRRHFPAIYRHCQERGYDLTREAIPVVPAAHYTCGGVVVDACGRSTLPGLYAAGEVSATGLHGANRLASNSLLECVVGAASIVEILEGEARLPEPPIYRATVPGLAASKQQGVLPDQHSMMEMRRTIQHVMWQSGGIIRNDQDMSKAVQQLAAMAERIGDSSGVSRSYQELRNLRQNAEILLRSALFRRESRGCHFNTDHPDCAEEAFDVITQHDQEHPYARPIAGADTDARDARPRP</sequence>
<name>A0ACD5HBA9_9PROT</name>
<dbReference type="Proteomes" id="UP001195965">
    <property type="component" value="Chromosome"/>
</dbReference>
<keyword evidence="2" id="KW-1185">Reference proteome</keyword>
<keyword evidence="1" id="KW-0560">Oxidoreductase</keyword>
<protein>
    <submittedName>
        <fullName evidence="1">L-aspartate oxidase</fullName>
        <ecNumber evidence="1">1.4.3.16</ecNumber>
    </submittedName>
</protein>
<reference evidence="1 2" key="1">
    <citation type="journal article" date="2021" name="ISME J.">
        <title>Genomic evolution of the class Acidithiobacillia: deep-branching Proteobacteria living in extreme acidic conditions.</title>
        <authorList>
            <person name="Moya-Beltran A."/>
            <person name="Beard S."/>
            <person name="Rojas-Villalobos C."/>
            <person name="Issotta F."/>
            <person name="Gallardo Y."/>
            <person name="Ulloa R."/>
            <person name="Giaveno A."/>
            <person name="Degli Esposti M."/>
            <person name="Johnson D.B."/>
            <person name="Quatrini R."/>
        </authorList>
    </citation>
    <scope>NUCLEOTIDE SEQUENCE [LARGE SCALE GENOMIC DNA]</scope>
    <source>
        <strain evidence="1 2">GG1-14</strain>
    </source>
</reference>